<dbReference type="Pfam" id="PF00561">
    <property type="entry name" value="Abhydrolase_1"/>
    <property type="match status" value="1"/>
</dbReference>
<dbReference type="OMA" id="QNGDIPY"/>
<dbReference type="STRING" id="105231.A0A1Y1HKA5"/>
<dbReference type="AlphaFoldDB" id="A0A1Y1HKA5"/>
<dbReference type="OrthoDB" id="6431331at2759"/>
<dbReference type="EMBL" id="DF236971">
    <property type="protein sequence ID" value="GAQ79010.1"/>
    <property type="molecule type" value="Genomic_DNA"/>
</dbReference>
<reference evidence="3 4" key="1">
    <citation type="journal article" date="2014" name="Nat. Commun.">
        <title>Klebsormidium flaccidum genome reveals primary factors for plant terrestrial adaptation.</title>
        <authorList>
            <person name="Hori K."/>
            <person name="Maruyama F."/>
            <person name="Fujisawa T."/>
            <person name="Togashi T."/>
            <person name="Yamamoto N."/>
            <person name="Seo M."/>
            <person name="Sato S."/>
            <person name="Yamada T."/>
            <person name="Mori H."/>
            <person name="Tajima N."/>
            <person name="Moriyama T."/>
            <person name="Ikeuchi M."/>
            <person name="Watanabe M."/>
            <person name="Wada H."/>
            <person name="Kobayashi K."/>
            <person name="Saito M."/>
            <person name="Masuda T."/>
            <person name="Sasaki-Sekimoto Y."/>
            <person name="Mashiguchi K."/>
            <person name="Awai K."/>
            <person name="Shimojima M."/>
            <person name="Masuda S."/>
            <person name="Iwai M."/>
            <person name="Nobusawa T."/>
            <person name="Narise T."/>
            <person name="Kondo S."/>
            <person name="Saito H."/>
            <person name="Sato R."/>
            <person name="Murakawa M."/>
            <person name="Ihara Y."/>
            <person name="Oshima-Yamada Y."/>
            <person name="Ohtaka K."/>
            <person name="Satoh M."/>
            <person name="Sonobe K."/>
            <person name="Ishii M."/>
            <person name="Ohtani R."/>
            <person name="Kanamori-Sato M."/>
            <person name="Honoki R."/>
            <person name="Miyazaki D."/>
            <person name="Mochizuki H."/>
            <person name="Umetsu J."/>
            <person name="Higashi K."/>
            <person name="Shibata D."/>
            <person name="Kamiya Y."/>
            <person name="Sato N."/>
            <person name="Nakamura Y."/>
            <person name="Tabata S."/>
            <person name="Ida S."/>
            <person name="Kurokawa K."/>
            <person name="Ohta H."/>
        </authorList>
    </citation>
    <scope>NUCLEOTIDE SEQUENCE [LARGE SCALE GENOMIC DNA]</scope>
    <source>
        <strain evidence="3 4">NIES-2285</strain>
    </source>
</reference>
<dbReference type="InterPro" id="IPR051340">
    <property type="entry name" value="Haloalkane_dehalogenase"/>
</dbReference>
<proteinExistence type="predicted"/>
<name>A0A1Y1HKA5_KLENI</name>
<dbReference type="PANTHER" id="PTHR42977">
    <property type="entry name" value="HYDROLASE-RELATED"/>
    <property type="match status" value="1"/>
</dbReference>
<dbReference type="PANTHER" id="PTHR42977:SF3">
    <property type="entry name" value="AB HYDROLASE-1 DOMAIN-CONTAINING PROTEIN"/>
    <property type="match status" value="1"/>
</dbReference>
<protein>
    <recommendedName>
        <fullName evidence="2">AB hydrolase-1 domain-containing protein</fullName>
    </recommendedName>
</protein>
<dbReference type="GO" id="GO:0019433">
    <property type="term" value="P:triglyceride catabolic process"/>
    <property type="evidence" value="ECO:0000318"/>
    <property type="project" value="GO_Central"/>
</dbReference>
<sequence>MTRQCQQLWGGRGQKSRVGRLQMGKDDYYLVDADLSYGDGFSFAGGMYSQEPGPYEEWQERGKIVEAYALRGAKGEVKDPIFGLKMGENSQTGESGLRWFYVEEGEESAPPVVLLHGVPSQAYSYRKVLPILAEAGYRVIAPDWLGFGFSDKPQPGPSFSYGLDEYQKALGSFLDALSLEKVTLVAQGHLAPAAIRWATSNPDRVERLVLLNAPVTSQHAKLPGALSTFSTFLLGEVFAQDPIKASDSTLNSCGPYVLDEQDAMVYRRPYLTAGMAGFALTAVTRALNKELKGAIEVCQKELARWSVPTTLMWGRKDYWLKFDGVQEFARSANVPLVELDQVGHHAQEDYGEVVGEALRMELRRQA</sequence>
<dbReference type="Gene3D" id="3.40.50.1820">
    <property type="entry name" value="alpha/beta hydrolase"/>
    <property type="match status" value="1"/>
</dbReference>
<keyword evidence="4" id="KW-1185">Reference proteome</keyword>
<dbReference type="PRINTS" id="PR00412">
    <property type="entry name" value="EPOXHYDRLASE"/>
</dbReference>
<evidence type="ECO:0000256" key="1">
    <source>
        <dbReference type="ARBA" id="ARBA00022801"/>
    </source>
</evidence>
<accession>A0A1Y1HKA5</accession>
<evidence type="ECO:0000313" key="4">
    <source>
        <dbReference type="Proteomes" id="UP000054558"/>
    </source>
</evidence>
<dbReference type="InterPro" id="IPR000639">
    <property type="entry name" value="Epox_hydrolase-like"/>
</dbReference>
<organism evidence="3 4">
    <name type="scientific">Klebsormidium nitens</name>
    <name type="common">Green alga</name>
    <name type="synonym">Ulothrix nitens</name>
    <dbReference type="NCBI Taxonomy" id="105231"/>
    <lineage>
        <taxon>Eukaryota</taxon>
        <taxon>Viridiplantae</taxon>
        <taxon>Streptophyta</taxon>
        <taxon>Klebsormidiophyceae</taxon>
        <taxon>Klebsormidiales</taxon>
        <taxon>Klebsormidiaceae</taxon>
        <taxon>Klebsormidium</taxon>
    </lineage>
</organism>
<gene>
    <name evidence="3" type="ORF">KFL_000220420</name>
</gene>
<dbReference type="Proteomes" id="UP000054558">
    <property type="component" value="Unassembled WGS sequence"/>
</dbReference>
<dbReference type="GO" id="GO:0004806">
    <property type="term" value="F:triacylglycerol lipase activity"/>
    <property type="evidence" value="ECO:0000318"/>
    <property type="project" value="GO_Central"/>
</dbReference>
<evidence type="ECO:0000259" key="2">
    <source>
        <dbReference type="Pfam" id="PF00561"/>
    </source>
</evidence>
<dbReference type="PRINTS" id="PR00111">
    <property type="entry name" value="ABHYDROLASE"/>
</dbReference>
<dbReference type="SUPFAM" id="SSF53474">
    <property type="entry name" value="alpha/beta-Hydrolases"/>
    <property type="match status" value="1"/>
</dbReference>
<feature type="domain" description="AB hydrolase-1" evidence="2">
    <location>
        <begin position="110"/>
        <end position="348"/>
    </location>
</feature>
<keyword evidence="1" id="KW-0378">Hydrolase</keyword>
<evidence type="ECO:0000313" key="3">
    <source>
        <dbReference type="EMBL" id="GAQ79010.1"/>
    </source>
</evidence>
<dbReference type="InterPro" id="IPR000073">
    <property type="entry name" value="AB_hydrolase_1"/>
</dbReference>
<dbReference type="InterPro" id="IPR029058">
    <property type="entry name" value="AB_hydrolase_fold"/>
</dbReference>